<dbReference type="VEuPathDB" id="ToxoDB:EBH_0061120"/>
<keyword evidence="4" id="KW-1185">Reference proteome</keyword>
<evidence type="ECO:0000313" key="4">
    <source>
        <dbReference type="Proteomes" id="UP000030750"/>
    </source>
</evidence>
<evidence type="ECO:0000313" key="3">
    <source>
        <dbReference type="EMBL" id="CDJ48354.1"/>
    </source>
</evidence>
<dbReference type="OrthoDB" id="346439at2759"/>
<feature type="region of interest" description="Disordered" evidence="2">
    <location>
        <begin position="281"/>
        <end position="356"/>
    </location>
</feature>
<dbReference type="AlphaFoldDB" id="U6LIH9"/>
<proteinExistence type="predicted"/>
<sequence length="852" mass="94531">MDGLQRQLKCPDWRAELSHLRVAHTASGPAAALPRFTGAAATANAVAADGCRRTVPSRSRLMTASSQEPSRLETSVFCDHTHPTRILPQPQQLQSGILRPTVAYQSHGSQLFPSLSRSCSSPEVNVRGQSGALCSAGERGSLPPIAQSKVNIFPGNLNSSFFVSQAAPVPLFDSRAAAATAASCCTHAATADVASPRRWAGKVIVSSSCRASARTENTPSFQRLQGKPQQKSKIRSLNARQTDANSTGEYEAATEATQESELFQQKKAVGCTASPRAIEAYAKSPRSCSPSGSPRSLSGHRRSRDAATKRESSVDCSNSSTSDTKTGKTHRIQPTEQDTIETPGKQDTPRVTSTTMVKLNGRREESCLPFIILPGGLHASTQRQEARLDPTLHFFSVAEAPAVDNNLERFEGMLEPIVKLLVAKSVEQAVEERRQEQQLLTLQKRKQQLLQSQQQQLLELEQREERRHLQAQQALQNQLVVKEQETQLWRHLWVAHIGTTLLDEDSFEKVVDQLEEESLFLSSADTVPGEFLAEVAKAASAELKKRKDIGEELVKCWFHAEKVHTANRRQQELLLWGQHLKMREKIKRRREQRRGIAHIFVTPAELNRAAKYGSSGKGRKTNILKRDFLEPSNSFEALGPDPYSLQESMSFEDITEMHRKAQATVEAAADLVSLSLPNSSSAEDGRSRQLVLKAETARLTEAFEERQRQLLPSRKYKIASEREKTAPDDADGQDNISNSSCPPGTSAAIFIGPFKLLRKKDSVTCEKKFISMERLQQEVQKRMCDCFSDMAAIIRSSQIIFEAKGAKISEVEDLLKYEYGDLRVRLDRKITFASPTEESGSELESEESRDMD</sequence>
<dbReference type="Proteomes" id="UP000030750">
    <property type="component" value="Unassembled WGS sequence"/>
</dbReference>
<feature type="coiled-coil region" evidence="1">
    <location>
        <begin position="426"/>
        <end position="463"/>
    </location>
</feature>
<accession>U6LIH9</accession>
<protein>
    <submittedName>
        <fullName evidence="3">Uncharacterized protein</fullName>
    </submittedName>
</protein>
<organism evidence="3 4">
    <name type="scientific">Eimeria brunetti</name>
    <dbReference type="NCBI Taxonomy" id="51314"/>
    <lineage>
        <taxon>Eukaryota</taxon>
        <taxon>Sar</taxon>
        <taxon>Alveolata</taxon>
        <taxon>Apicomplexa</taxon>
        <taxon>Conoidasida</taxon>
        <taxon>Coccidia</taxon>
        <taxon>Eucoccidiorida</taxon>
        <taxon>Eimeriorina</taxon>
        <taxon>Eimeriidae</taxon>
        <taxon>Eimeria</taxon>
    </lineage>
</organism>
<feature type="compositionally biased region" description="Basic and acidic residues" evidence="2">
    <location>
        <begin position="304"/>
        <end position="313"/>
    </location>
</feature>
<reference evidence="3" key="1">
    <citation type="submission" date="2013-10" db="EMBL/GenBank/DDBJ databases">
        <title>Genomic analysis of the causative agents of coccidiosis in chickens.</title>
        <authorList>
            <person name="Reid A.J."/>
            <person name="Blake D."/>
            <person name="Billington K."/>
            <person name="Browne H."/>
            <person name="Dunn M."/>
            <person name="Hung S."/>
            <person name="Kawahara F."/>
            <person name="Miranda-Saavedra D."/>
            <person name="Mourier T."/>
            <person name="Nagra H."/>
            <person name="Otto T.D."/>
            <person name="Rawlings N."/>
            <person name="Sanchez A."/>
            <person name="Sanders M."/>
            <person name="Subramaniam C."/>
            <person name="Tay Y."/>
            <person name="Dear P."/>
            <person name="Doerig C."/>
            <person name="Gruber A."/>
            <person name="Parkinson J."/>
            <person name="Shirley M."/>
            <person name="Wan K.L."/>
            <person name="Berriman M."/>
            <person name="Tomley F."/>
            <person name="Pain A."/>
        </authorList>
    </citation>
    <scope>NUCLEOTIDE SEQUENCE [LARGE SCALE GENOMIC DNA]</scope>
    <source>
        <strain evidence="3">Houghton</strain>
    </source>
</reference>
<name>U6LIH9_9EIME</name>
<dbReference type="EMBL" id="HG711106">
    <property type="protein sequence ID" value="CDJ48354.1"/>
    <property type="molecule type" value="Genomic_DNA"/>
</dbReference>
<feature type="compositionally biased region" description="Low complexity" evidence="2">
    <location>
        <begin position="314"/>
        <end position="324"/>
    </location>
</feature>
<feature type="compositionally biased region" description="Polar residues" evidence="2">
    <location>
        <begin position="238"/>
        <end position="248"/>
    </location>
</feature>
<feature type="region of interest" description="Disordered" evidence="2">
    <location>
        <begin position="215"/>
        <end position="259"/>
    </location>
</feature>
<keyword evidence="1" id="KW-0175">Coiled coil</keyword>
<feature type="compositionally biased region" description="Low complexity" evidence="2">
    <location>
        <begin position="284"/>
        <end position="297"/>
    </location>
</feature>
<dbReference type="Pfam" id="PF06098">
    <property type="entry name" value="Radial_spoke_3"/>
    <property type="match status" value="1"/>
</dbReference>
<evidence type="ECO:0000256" key="1">
    <source>
        <dbReference type="SAM" id="Coils"/>
    </source>
</evidence>
<feature type="region of interest" description="Disordered" evidence="2">
    <location>
        <begin position="714"/>
        <end position="742"/>
    </location>
</feature>
<dbReference type="InterPro" id="IPR009290">
    <property type="entry name" value="Radial_spoke_3"/>
</dbReference>
<gene>
    <name evidence="3" type="ORF">EBH_0061120</name>
</gene>
<evidence type="ECO:0000256" key="2">
    <source>
        <dbReference type="SAM" id="MobiDB-lite"/>
    </source>
</evidence>
<reference evidence="3" key="2">
    <citation type="submission" date="2013-10" db="EMBL/GenBank/DDBJ databases">
        <authorList>
            <person name="Aslett M."/>
        </authorList>
    </citation>
    <scope>NUCLEOTIDE SEQUENCE [LARGE SCALE GENOMIC DNA]</scope>
    <source>
        <strain evidence="3">Houghton</strain>
    </source>
</reference>
<feature type="compositionally biased region" description="Polar residues" evidence="2">
    <location>
        <begin position="215"/>
        <end position="231"/>
    </location>
</feature>
<feature type="compositionally biased region" description="Basic and acidic residues" evidence="2">
    <location>
        <begin position="718"/>
        <end position="727"/>
    </location>
</feature>